<evidence type="ECO:0000313" key="3">
    <source>
        <dbReference type="EMBL" id="KAH6648694.1"/>
    </source>
</evidence>
<feature type="compositionally biased region" description="Low complexity" evidence="2">
    <location>
        <begin position="8"/>
        <end position="25"/>
    </location>
</feature>
<dbReference type="AlphaFoldDB" id="A0A9P8UF05"/>
<dbReference type="InterPro" id="IPR009836">
    <property type="entry name" value="GRDP-like"/>
</dbReference>
<sequence>MGVESHGSGAKASAASAPPAYTPVAGAPPPTGPPKQLSEKELDALNAAFSALNLPTVAQKVDENTCLAHLKLLATFHNLKEDVGYTDGLWNIFDSRANLHDDPKSEPGAVLAKLREKRWAIYVTRAVDRYEAWWNTMPSDPLTNDEMTANSPKHGDFVNSETPLKWTPEMLPPLDVLMVWHAHMLNPRDYLEDCLRAGRRELWTAGLPWKLVNAAIDTSFNYSVSEDTAAIWKAATGHEWDNASDSLEKSFKCPACSSQYNIPWTTCGQAEDSKDRSPGLVGTGYGDGEFESTCASCGTRINRDFLEVAKFVNDVKALLMKNQPMPGTILYYDTGLPERLMPSKHETAKLEQTFPNRLLQNALRSEILELIQPGSSLLPIRMETVRSMIEDVMKDQNLLKKADGVTGVSSLRPYQLSNRSRIPVRKMMAHYWGNFSPFALELGGAVHRQGIFTEKMYKIDWLHSPTARDTMQRLVVKYQRFVQIMASNSNKVAVPTLDVDLAWHTHQLSPRSYLEFTFAKTGKFIDHDDKINEDKLASAFEWTSKTYQGLFGEVYSECTCWYCESVRASHISSVGRVLGVSKNEKLVNEFHESGRANMCPPDASAHISAHNAVKYHDEDASRAITLKAMHDTQLARMEANYKKAQKRAEKKGRKLPPRDEYYYYWGYPYTMYGPWVYPIYWTPGFYYYDPGMAAAGTGHAGACAAGTCGGAAGAGACAGAAAGKHLPGSPRHRALPGYGFGLWRSQLERAITNFGLCRFLWGFWGLRCWRSSKNITIGFICLC</sequence>
<proteinExistence type="predicted"/>
<dbReference type="PANTHER" id="PTHR34365">
    <property type="entry name" value="ENOLASE (DUF1399)"/>
    <property type="match status" value="1"/>
</dbReference>
<organism evidence="3 4">
    <name type="scientific">Truncatella angustata</name>
    <dbReference type="NCBI Taxonomy" id="152316"/>
    <lineage>
        <taxon>Eukaryota</taxon>
        <taxon>Fungi</taxon>
        <taxon>Dikarya</taxon>
        <taxon>Ascomycota</taxon>
        <taxon>Pezizomycotina</taxon>
        <taxon>Sordariomycetes</taxon>
        <taxon>Xylariomycetidae</taxon>
        <taxon>Amphisphaeriales</taxon>
        <taxon>Sporocadaceae</taxon>
        <taxon>Truncatella</taxon>
    </lineage>
</organism>
<evidence type="ECO:0008006" key="5">
    <source>
        <dbReference type="Google" id="ProtNLM"/>
    </source>
</evidence>
<gene>
    <name evidence="3" type="ORF">BKA67DRAFT_370163</name>
</gene>
<dbReference type="GeneID" id="70125376"/>
<dbReference type="PANTHER" id="PTHR34365:SF7">
    <property type="entry name" value="GLYCINE-RICH DOMAIN-CONTAINING PROTEIN 1"/>
    <property type="match status" value="1"/>
</dbReference>
<evidence type="ECO:0000256" key="2">
    <source>
        <dbReference type="SAM" id="MobiDB-lite"/>
    </source>
</evidence>
<evidence type="ECO:0000313" key="4">
    <source>
        <dbReference type="Proteomes" id="UP000758603"/>
    </source>
</evidence>
<protein>
    <recommendedName>
        <fullName evidence="5">Alpha-ketoglutarate-dependent sulfonate dioxygenase</fullName>
    </recommendedName>
</protein>
<accession>A0A9P8UF05</accession>
<dbReference type="EMBL" id="JAGPXC010000007">
    <property type="protein sequence ID" value="KAH6648694.1"/>
    <property type="molecule type" value="Genomic_DNA"/>
</dbReference>
<feature type="region of interest" description="Disordered" evidence="2">
    <location>
        <begin position="1"/>
        <end position="37"/>
    </location>
</feature>
<dbReference type="OrthoDB" id="2684236at2759"/>
<evidence type="ECO:0000256" key="1">
    <source>
        <dbReference type="SAM" id="Coils"/>
    </source>
</evidence>
<dbReference type="Proteomes" id="UP000758603">
    <property type="component" value="Unassembled WGS sequence"/>
</dbReference>
<name>A0A9P8UF05_9PEZI</name>
<keyword evidence="1" id="KW-0175">Coiled coil</keyword>
<dbReference type="Pfam" id="PF07173">
    <property type="entry name" value="GRDP-like"/>
    <property type="match status" value="1"/>
</dbReference>
<comment type="caution">
    <text evidence="3">The sequence shown here is derived from an EMBL/GenBank/DDBJ whole genome shotgun (WGS) entry which is preliminary data.</text>
</comment>
<feature type="coiled-coil region" evidence="1">
    <location>
        <begin position="627"/>
        <end position="654"/>
    </location>
</feature>
<keyword evidence="4" id="KW-1185">Reference proteome</keyword>
<dbReference type="RefSeq" id="XP_045955201.1">
    <property type="nucleotide sequence ID" value="XM_046096484.1"/>
</dbReference>
<reference evidence="3" key="1">
    <citation type="journal article" date="2021" name="Nat. Commun.">
        <title>Genetic determinants of endophytism in the Arabidopsis root mycobiome.</title>
        <authorList>
            <person name="Mesny F."/>
            <person name="Miyauchi S."/>
            <person name="Thiergart T."/>
            <person name="Pickel B."/>
            <person name="Atanasova L."/>
            <person name="Karlsson M."/>
            <person name="Huettel B."/>
            <person name="Barry K.W."/>
            <person name="Haridas S."/>
            <person name="Chen C."/>
            <person name="Bauer D."/>
            <person name="Andreopoulos W."/>
            <person name="Pangilinan J."/>
            <person name="LaButti K."/>
            <person name="Riley R."/>
            <person name="Lipzen A."/>
            <person name="Clum A."/>
            <person name="Drula E."/>
            <person name="Henrissat B."/>
            <person name="Kohler A."/>
            <person name="Grigoriev I.V."/>
            <person name="Martin F.M."/>
            <person name="Hacquard S."/>
        </authorList>
    </citation>
    <scope>NUCLEOTIDE SEQUENCE</scope>
    <source>
        <strain evidence="3">MPI-SDFR-AT-0073</strain>
    </source>
</reference>